<evidence type="ECO:0000313" key="1">
    <source>
        <dbReference type="EnsemblPlants" id="Solyc02g068040.3.1"/>
    </source>
</evidence>
<sequence>MELYKSHDRSTMLRSTTPVVCYWHILPYPIIKFRCMDARTTLAEQHLKFKYD</sequence>
<dbReference type="Proteomes" id="UP000004994">
    <property type="component" value="Chromosome 2"/>
</dbReference>
<dbReference type="EnsemblPlants" id="Solyc02g068040.3.1">
    <property type="protein sequence ID" value="Solyc02g068040.3.1"/>
    <property type="gene ID" value="Solyc02g068040.3"/>
</dbReference>
<reference evidence="1" key="1">
    <citation type="journal article" date="2012" name="Nature">
        <title>The tomato genome sequence provides insights into fleshy fruit evolution.</title>
        <authorList>
            <consortium name="Tomato Genome Consortium"/>
        </authorList>
    </citation>
    <scope>NUCLEOTIDE SEQUENCE [LARGE SCALE GENOMIC DNA]</scope>
    <source>
        <strain evidence="1">cv. Heinz 1706</strain>
    </source>
</reference>
<protein>
    <submittedName>
        <fullName evidence="1">Uncharacterized protein</fullName>
    </submittedName>
</protein>
<accession>A0A3Q7F2F0</accession>
<name>A0A3Q7F2F0_SOLLC</name>
<reference evidence="1" key="2">
    <citation type="submission" date="2019-01" db="UniProtKB">
        <authorList>
            <consortium name="EnsemblPlants"/>
        </authorList>
    </citation>
    <scope>IDENTIFICATION</scope>
    <source>
        <strain evidence="1">cv. Heinz 1706</strain>
    </source>
</reference>
<evidence type="ECO:0000313" key="2">
    <source>
        <dbReference type="Proteomes" id="UP000004994"/>
    </source>
</evidence>
<keyword evidence="2" id="KW-1185">Reference proteome</keyword>
<organism evidence="1">
    <name type="scientific">Solanum lycopersicum</name>
    <name type="common">Tomato</name>
    <name type="synonym">Lycopersicon esculentum</name>
    <dbReference type="NCBI Taxonomy" id="4081"/>
    <lineage>
        <taxon>Eukaryota</taxon>
        <taxon>Viridiplantae</taxon>
        <taxon>Streptophyta</taxon>
        <taxon>Embryophyta</taxon>
        <taxon>Tracheophyta</taxon>
        <taxon>Spermatophyta</taxon>
        <taxon>Magnoliopsida</taxon>
        <taxon>eudicotyledons</taxon>
        <taxon>Gunneridae</taxon>
        <taxon>Pentapetalae</taxon>
        <taxon>asterids</taxon>
        <taxon>lamiids</taxon>
        <taxon>Solanales</taxon>
        <taxon>Solanaceae</taxon>
        <taxon>Solanoideae</taxon>
        <taxon>Solaneae</taxon>
        <taxon>Solanum</taxon>
        <taxon>Solanum subgen. Lycopersicon</taxon>
    </lineage>
</organism>
<dbReference type="PaxDb" id="4081-Solyc02g068040.2.1"/>
<dbReference type="InParanoid" id="A0A3Q7F2F0"/>
<dbReference type="Gramene" id="Solyc02g068040.3.1">
    <property type="protein sequence ID" value="Solyc02g068040.3.1"/>
    <property type="gene ID" value="Solyc02g068040.3"/>
</dbReference>
<dbReference type="AlphaFoldDB" id="A0A3Q7F2F0"/>
<proteinExistence type="predicted"/>